<sequence length="171" mass="18861">MSAAYPVANLVAPSAECETLLPGHDFVDAYQVRADLPGLSARQAAEAIIKHPPSWISLLMATRNRVVSLFQLRTVEFGVDNPHALPHTLGGFPLVAQSEREVVLGFDDSHLDFRISIRVAPDGPEATQVTLSTIVKTNNLLGRSYLATIMPLHRLIVRHLLEHARFRQQPS</sequence>
<evidence type="ECO:0008006" key="3">
    <source>
        <dbReference type="Google" id="ProtNLM"/>
    </source>
</evidence>
<dbReference type="AlphaFoldDB" id="A0A127Q2D5"/>
<dbReference type="EMBL" id="CP013234">
    <property type="protein sequence ID" value="AMP04209.1"/>
    <property type="molecule type" value="Genomic_DNA"/>
</dbReference>
<dbReference type="OrthoDB" id="7058586at2"/>
<reference evidence="1 2" key="1">
    <citation type="submission" date="2015-11" db="EMBL/GenBank/DDBJ databases">
        <title>Exploring the genomic traits of fungus-feeding bacterial genus Collimonas.</title>
        <authorList>
            <person name="Song C."/>
            <person name="Schmidt R."/>
            <person name="de Jager V."/>
            <person name="Krzyzanowska D."/>
            <person name="Jongedijk E."/>
            <person name="Cankar K."/>
            <person name="Beekwilder J."/>
            <person name="van Veen A."/>
            <person name="de Boer W."/>
            <person name="van Veen J.A."/>
            <person name="Garbeva P."/>
        </authorList>
    </citation>
    <scope>NUCLEOTIDE SEQUENCE [LARGE SCALE GENOMIC DNA]</scope>
    <source>
        <strain evidence="1 2">Ter91</strain>
    </source>
</reference>
<gene>
    <name evidence="1" type="ORF">CPter91_1836</name>
</gene>
<evidence type="ECO:0000313" key="1">
    <source>
        <dbReference type="EMBL" id="AMP04209.1"/>
    </source>
</evidence>
<dbReference type="RefSeq" id="WP_061939323.1">
    <property type="nucleotide sequence ID" value="NZ_CP013234.1"/>
</dbReference>
<evidence type="ECO:0000313" key="2">
    <source>
        <dbReference type="Proteomes" id="UP000074561"/>
    </source>
</evidence>
<dbReference type="Proteomes" id="UP000074561">
    <property type="component" value="Chromosome"/>
</dbReference>
<accession>A0A127Q2D5</accession>
<proteinExistence type="predicted"/>
<organism evidence="1 2">
    <name type="scientific">Collimonas pratensis</name>
    <dbReference type="NCBI Taxonomy" id="279113"/>
    <lineage>
        <taxon>Bacteria</taxon>
        <taxon>Pseudomonadati</taxon>
        <taxon>Pseudomonadota</taxon>
        <taxon>Betaproteobacteria</taxon>
        <taxon>Burkholderiales</taxon>
        <taxon>Oxalobacteraceae</taxon>
        <taxon>Collimonas</taxon>
    </lineage>
</organism>
<name>A0A127Q2D5_9BURK</name>
<dbReference type="STRING" id="279113.CPter91_1836"/>
<dbReference type="PATRIC" id="fig|279113.9.peg.1826"/>
<dbReference type="KEGG" id="cpra:CPter91_1836"/>
<dbReference type="InterPro" id="IPR021295">
    <property type="entry name" value="DUF2867"/>
</dbReference>
<protein>
    <recommendedName>
        <fullName evidence="3">DUF2867 domain-containing protein</fullName>
    </recommendedName>
</protein>
<dbReference type="Pfam" id="PF11066">
    <property type="entry name" value="DUF2867"/>
    <property type="match status" value="1"/>
</dbReference>